<organism evidence="5 6">
    <name type="scientific">Knoellia locipacati</name>
    <dbReference type="NCBI Taxonomy" id="882824"/>
    <lineage>
        <taxon>Bacteria</taxon>
        <taxon>Bacillati</taxon>
        <taxon>Actinomycetota</taxon>
        <taxon>Actinomycetes</taxon>
        <taxon>Micrococcales</taxon>
        <taxon>Intrasporangiaceae</taxon>
        <taxon>Knoellia</taxon>
    </lineage>
</organism>
<dbReference type="RefSeq" id="WP_147066282.1">
    <property type="nucleotide sequence ID" value="NZ_BAABDN010000003.1"/>
</dbReference>
<feature type="domain" description="Glycosyltransferase subfamily 4-like N-terminal" evidence="4">
    <location>
        <begin position="15"/>
        <end position="179"/>
    </location>
</feature>
<dbReference type="Pfam" id="PF13439">
    <property type="entry name" value="Glyco_transf_4"/>
    <property type="match status" value="1"/>
</dbReference>
<dbReference type="AlphaFoldDB" id="A0A512T3J9"/>
<dbReference type="PANTHER" id="PTHR12526">
    <property type="entry name" value="GLYCOSYLTRANSFERASE"/>
    <property type="match status" value="1"/>
</dbReference>
<accession>A0A512T3J9</accession>
<proteinExistence type="predicted"/>
<sequence length="380" mass="40468">MDTTRVLYVIDSLAPGGAETSLVEMAPGLRENGIDLHVLALGPRDDLRGDLERAGATVHPPSPHQGRAGNVGRVVTVGRDIAPHLVHTTLFEADIAGRLGARLLRVPVTGSLVSDAYDATHYAESNRVKLRAAQSLDAATGRLVSRFHAVTAAIAGSVAPRLRIRADRVEVIPRGRDPEKYDFRSPQWRARVRAELGIAEGTPVVLSVGRLDPPKGLHHLLAAVPHLTASHPDLVVLVAGKDGRASDALRATVAEHSLPVRFLGHREDVPRLLAAADAFCLPSSREGIGGVLLEAMAQGCPIVASSIPASREVLAEGECGTLVPQGDPVALARALDDVLVARGVLTDTVARARRRFETEYAIDPINARFARFLESQAQKA</sequence>
<reference evidence="5 6" key="1">
    <citation type="submission" date="2019-07" db="EMBL/GenBank/DDBJ databases">
        <title>Whole genome shotgun sequence of Knoellia locipacati NBRC 109775.</title>
        <authorList>
            <person name="Hosoyama A."/>
            <person name="Uohara A."/>
            <person name="Ohji S."/>
            <person name="Ichikawa N."/>
        </authorList>
    </citation>
    <scope>NUCLEOTIDE SEQUENCE [LARGE SCALE GENOMIC DNA]</scope>
    <source>
        <strain evidence="5 6">NBRC 109775</strain>
    </source>
</reference>
<keyword evidence="1" id="KW-0328">Glycosyltransferase</keyword>
<keyword evidence="2 5" id="KW-0808">Transferase</keyword>
<keyword evidence="6" id="KW-1185">Reference proteome</keyword>
<name>A0A512T3J9_9MICO</name>
<dbReference type="InterPro" id="IPR028098">
    <property type="entry name" value="Glyco_trans_4-like_N"/>
</dbReference>
<gene>
    <name evidence="5" type="ORF">KLO01_28520</name>
</gene>
<dbReference type="EMBL" id="BKBA01000011">
    <property type="protein sequence ID" value="GEQ14805.1"/>
    <property type="molecule type" value="Genomic_DNA"/>
</dbReference>
<evidence type="ECO:0000256" key="1">
    <source>
        <dbReference type="ARBA" id="ARBA00022676"/>
    </source>
</evidence>
<feature type="domain" description="Glycosyl transferase family 1" evidence="3">
    <location>
        <begin position="192"/>
        <end position="343"/>
    </location>
</feature>
<comment type="caution">
    <text evidence="5">The sequence shown here is derived from an EMBL/GenBank/DDBJ whole genome shotgun (WGS) entry which is preliminary data.</text>
</comment>
<evidence type="ECO:0000259" key="4">
    <source>
        <dbReference type="Pfam" id="PF13439"/>
    </source>
</evidence>
<dbReference type="Proteomes" id="UP000321793">
    <property type="component" value="Unassembled WGS sequence"/>
</dbReference>
<dbReference type="GO" id="GO:0016757">
    <property type="term" value="F:glycosyltransferase activity"/>
    <property type="evidence" value="ECO:0007669"/>
    <property type="project" value="UniProtKB-KW"/>
</dbReference>
<dbReference type="CDD" id="cd03801">
    <property type="entry name" value="GT4_PimA-like"/>
    <property type="match status" value="1"/>
</dbReference>
<evidence type="ECO:0000313" key="5">
    <source>
        <dbReference type="EMBL" id="GEQ14805.1"/>
    </source>
</evidence>
<evidence type="ECO:0000313" key="6">
    <source>
        <dbReference type="Proteomes" id="UP000321793"/>
    </source>
</evidence>
<dbReference type="InterPro" id="IPR001296">
    <property type="entry name" value="Glyco_trans_1"/>
</dbReference>
<dbReference type="OrthoDB" id="9801609at2"/>
<dbReference type="Pfam" id="PF00534">
    <property type="entry name" value="Glycos_transf_1"/>
    <property type="match status" value="1"/>
</dbReference>
<dbReference type="Gene3D" id="3.40.50.2000">
    <property type="entry name" value="Glycogen Phosphorylase B"/>
    <property type="match status" value="2"/>
</dbReference>
<evidence type="ECO:0000256" key="2">
    <source>
        <dbReference type="ARBA" id="ARBA00022679"/>
    </source>
</evidence>
<dbReference type="SUPFAM" id="SSF53756">
    <property type="entry name" value="UDP-Glycosyltransferase/glycogen phosphorylase"/>
    <property type="match status" value="1"/>
</dbReference>
<protein>
    <submittedName>
        <fullName evidence="5">Glycosyl transferase</fullName>
    </submittedName>
</protein>
<evidence type="ECO:0000259" key="3">
    <source>
        <dbReference type="Pfam" id="PF00534"/>
    </source>
</evidence>
<dbReference type="PANTHER" id="PTHR12526:SF510">
    <property type="entry name" value="D-INOSITOL 3-PHOSPHATE GLYCOSYLTRANSFERASE"/>
    <property type="match status" value="1"/>
</dbReference>